<dbReference type="PANTHER" id="PTHR23105">
    <property type="entry name" value="RIBOSOMAL PROTEIN L7AE FAMILY MEMBER"/>
    <property type="match status" value="1"/>
</dbReference>
<keyword evidence="10" id="KW-1185">Reference proteome</keyword>
<dbReference type="InterPro" id="IPR002415">
    <property type="entry name" value="H/ACA_rnp_Nhp2-like"/>
</dbReference>
<dbReference type="SUPFAM" id="SSF55315">
    <property type="entry name" value="L30e-like"/>
    <property type="match status" value="1"/>
</dbReference>
<evidence type="ECO:0000256" key="1">
    <source>
        <dbReference type="ARBA" id="ARBA00004604"/>
    </source>
</evidence>
<evidence type="ECO:0000256" key="4">
    <source>
        <dbReference type="ARBA" id="ARBA00023242"/>
    </source>
</evidence>
<reference evidence="9 10" key="1">
    <citation type="journal article" date="2023" name="IScience">
        <title>Expanded male sex-determining region conserved during the evolution of homothallism in the green alga Volvox.</title>
        <authorList>
            <person name="Yamamoto K."/>
            <person name="Matsuzaki R."/>
            <person name="Mahakham W."/>
            <person name="Heman W."/>
            <person name="Sekimoto H."/>
            <person name="Kawachi M."/>
            <person name="Minakuchi Y."/>
            <person name="Toyoda A."/>
            <person name="Nozaki H."/>
        </authorList>
    </citation>
    <scope>NUCLEOTIDE SEQUENCE [LARGE SCALE GENOMIC DNA]</scope>
    <source>
        <strain evidence="9 10">NIES-4468</strain>
    </source>
</reference>
<dbReference type="Proteomes" id="UP001165090">
    <property type="component" value="Unassembled WGS sequence"/>
</dbReference>
<gene>
    <name evidence="9" type="ORF">VaNZ11_011632</name>
</gene>
<proteinExistence type="inferred from homology"/>
<keyword evidence="3 6" id="KW-0694">RNA-binding</keyword>
<comment type="subcellular location">
    <subcellularLocation>
        <location evidence="1 6">Nucleus</location>
        <location evidence="1 6">Nucleolus</location>
    </subcellularLocation>
</comment>
<evidence type="ECO:0000256" key="3">
    <source>
        <dbReference type="ARBA" id="ARBA00022884"/>
    </source>
</evidence>
<dbReference type="InterPro" id="IPR004038">
    <property type="entry name" value="Ribosomal_eL8/eL30/eS12/Gad45"/>
</dbReference>
<comment type="caution">
    <text evidence="9">The sequence shown here is derived from an EMBL/GenBank/DDBJ whole genome shotgun (WGS) entry which is preliminary data.</text>
</comment>
<organism evidence="9 10">
    <name type="scientific">Volvox africanus</name>
    <dbReference type="NCBI Taxonomy" id="51714"/>
    <lineage>
        <taxon>Eukaryota</taxon>
        <taxon>Viridiplantae</taxon>
        <taxon>Chlorophyta</taxon>
        <taxon>core chlorophytes</taxon>
        <taxon>Chlorophyceae</taxon>
        <taxon>CS clade</taxon>
        <taxon>Chlamydomonadales</taxon>
        <taxon>Volvocaceae</taxon>
        <taxon>Volvox</taxon>
    </lineage>
</organism>
<name>A0ABQ5SCC9_9CHLO</name>
<evidence type="ECO:0000256" key="7">
    <source>
        <dbReference type="SAM" id="SignalP"/>
    </source>
</evidence>
<dbReference type="EMBL" id="BSDZ01000078">
    <property type="protein sequence ID" value="GLI67439.1"/>
    <property type="molecule type" value="Genomic_DNA"/>
</dbReference>
<feature type="chain" id="PRO_5047479798" description="H/ACA ribonucleoprotein complex subunit 2" evidence="7">
    <location>
        <begin position="23"/>
        <end position="190"/>
    </location>
</feature>
<dbReference type="InterPro" id="IPR018492">
    <property type="entry name" value="Ribosomal_eL8/Nhp2"/>
</dbReference>
<evidence type="ECO:0000259" key="8">
    <source>
        <dbReference type="Pfam" id="PF01248"/>
    </source>
</evidence>
<keyword evidence="4 6" id="KW-0539">Nucleus</keyword>
<feature type="signal peptide" evidence="7">
    <location>
        <begin position="1"/>
        <end position="22"/>
    </location>
</feature>
<feature type="non-terminal residue" evidence="9">
    <location>
        <position position="1"/>
    </location>
</feature>
<keyword evidence="5 6" id="KW-0687">Ribonucleoprotein</keyword>
<protein>
    <recommendedName>
        <fullName evidence="6">H/ACA ribonucleoprotein complex subunit 2</fullName>
    </recommendedName>
    <alternativeName>
        <fullName evidence="6">Nucleolar protein family A member 2</fullName>
    </alternativeName>
</protein>
<evidence type="ECO:0000256" key="6">
    <source>
        <dbReference type="RuleBase" id="RU366039"/>
    </source>
</evidence>
<evidence type="ECO:0000313" key="10">
    <source>
        <dbReference type="Proteomes" id="UP001165090"/>
    </source>
</evidence>
<dbReference type="PRINTS" id="PR00883">
    <property type="entry name" value="NUCLEARHMG"/>
</dbReference>
<dbReference type="InterPro" id="IPR029064">
    <property type="entry name" value="Ribosomal_eL30-like_sf"/>
</dbReference>
<dbReference type="PRINTS" id="PR00881">
    <property type="entry name" value="L7ARS6FAMILY"/>
</dbReference>
<accession>A0ABQ5SCC9</accession>
<keyword evidence="7" id="KW-0732">Signal</keyword>
<dbReference type="InterPro" id="IPR050257">
    <property type="entry name" value="eL8/uL1-like"/>
</dbReference>
<dbReference type="Pfam" id="PF01248">
    <property type="entry name" value="Ribosomal_L7Ae"/>
    <property type="match status" value="1"/>
</dbReference>
<sequence length="190" mass="20992">GRSRYLCIGVFLFITVSGFVSAAIDTDTFFTMGKSDKTDTEKGEQGIDYETKKRFCSVIAKPLADEKLCKKVYKLAKKASKRKQIRRGVKEVVKALRKNTKGICVLAGDISPIDVLTHIPIVCEDHKVQYIYVPSKEDLGAAALSKRPTSCLLILPKPIKGGDGDEAEAKEFAEAYNEVEKKVKSAQVIF</sequence>
<evidence type="ECO:0000256" key="5">
    <source>
        <dbReference type="ARBA" id="ARBA00023274"/>
    </source>
</evidence>
<dbReference type="Gene3D" id="3.30.1330.30">
    <property type="match status" value="1"/>
</dbReference>
<evidence type="ECO:0000313" key="9">
    <source>
        <dbReference type="EMBL" id="GLI67439.1"/>
    </source>
</evidence>
<feature type="domain" description="Ribosomal protein eL8/eL30/eS12/Gadd45" evidence="8">
    <location>
        <begin position="71"/>
        <end position="155"/>
    </location>
</feature>
<comment type="similarity">
    <text evidence="2 6">Belongs to the eukaryotic ribosomal protein eL8 family.</text>
</comment>
<comment type="function">
    <text evidence="6">Common component of the spliceosome and rRNA processing machinery.</text>
</comment>
<comment type="function">
    <text evidence="6">Required for ribosome biogenesis. Part of a complex which catalyzes pseudouridylation of rRNA. This involves the isomerization of uridine such that the ribose is subsequently attached to C5, instead of the normal N1. Pseudouridine ('psi') residues may serve to stabilize the conformation of rRNAs.</text>
</comment>
<evidence type="ECO:0000256" key="2">
    <source>
        <dbReference type="ARBA" id="ARBA00007337"/>
    </source>
</evidence>